<dbReference type="Proteomes" id="UP001197492">
    <property type="component" value="Unassembled WGS sequence"/>
</dbReference>
<dbReference type="AlphaFoldDB" id="A0AAW4MUE7"/>
<name>A0AAW4MUE7_9FIRM</name>
<keyword evidence="4" id="KW-1185">Reference proteome</keyword>
<reference evidence="1 4" key="1">
    <citation type="submission" date="2021-06" db="EMBL/GenBank/DDBJ databases">
        <title>Collection of gut derived symbiotic bacterial strains cultured from healthy donors.</title>
        <authorList>
            <person name="Lin H."/>
            <person name="Littmann E."/>
            <person name="Pamer E.G."/>
        </authorList>
    </citation>
    <scope>NUCLEOTIDE SEQUENCE</scope>
    <source>
        <strain evidence="2 4">MSK.21.70</strain>
        <strain evidence="1">MSK.21.82</strain>
    </source>
</reference>
<evidence type="ECO:0000313" key="2">
    <source>
        <dbReference type="EMBL" id="MBV3393114.1"/>
    </source>
</evidence>
<dbReference type="EMBL" id="JAHOEF010000049">
    <property type="protein sequence ID" value="MBV3383104.1"/>
    <property type="molecule type" value="Genomic_DNA"/>
</dbReference>
<proteinExistence type="predicted"/>
<comment type="caution">
    <text evidence="1">The sequence shown here is derived from an EMBL/GenBank/DDBJ whole genome shotgun (WGS) entry which is preliminary data.</text>
</comment>
<gene>
    <name evidence="1" type="ORF">KSV97_07715</name>
    <name evidence="2" type="ORF">KSW06_07590</name>
</gene>
<dbReference type="EMBL" id="JAHOEL010000047">
    <property type="protein sequence ID" value="MBV3393114.1"/>
    <property type="molecule type" value="Genomic_DNA"/>
</dbReference>
<accession>A0AAW4MUE7</accession>
<organism evidence="1 3">
    <name type="scientific">Catenibacterium mitsuokai</name>
    <dbReference type="NCBI Taxonomy" id="100886"/>
    <lineage>
        <taxon>Bacteria</taxon>
        <taxon>Bacillati</taxon>
        <taxon>Bacillota</taxon>
        <taxon>Erysipelotrichia</taxon>
        <taxon>Erysipelotrichales</taxon>
        <taxon>Coprobacillaceae</taxon>
        <taxon>Catenibacterium</taxon>
    </lineage>
</organism>
<evidence type="ECO:0000313" key="4">
    <source>
        <dbReference type="Proteomes" id="UP001197492"/>
    </source>
</evidence>
<evidence type="ECO:0000313" key="1">
    <source>
        <dbReference type="EMBL" id="MBV3383104.1"/>
    </source>
</evidence>
<protein>
    <submittedName>
        <fullName evidence="1">Uncharacterized protein</fullName>
    </submittedName>
</protein>
<sequence length="85" mass="10173">MEITRIEVEEYLDRVKVAVENDNYRIEMNKNRSDNRNLFVDYVLSEASIKEILLNLTVDDFSERRKNNHKGFENEILFEYPQTTG</sequence>
<dbReference type="RefSeq" id="WP_217747874.1">
    <property type="nucleotide sequence ID" value="NZ_JAHOEB010000049.1"/>
</dbReference>
<evidence type="ECO:0000313" key="3">
    <source>
        <dbReference type="Proteomes" id="UP001196408"/>
    </source>
</evidence>
<dbReference type="Proteomes" id="UP001196408">
    <property type="component" value="Unassembled WGS sequence"/>
</dbReference>